<dbReference type="OrthoDB" id="8166552at2"/>
<dbReference type="Proteomes" id="UP000288983">
    <property type="component" value="Unassembled WGS sequence"/>
</dbReference>
<organism evidence="1 2">
    <name type="scientific">Pseudomonas alkylphenolica</name>
    <dbReference type="NCBI Taxonomy" id="237609"/>
    <lineage>
        <taxon>Bacteria</taxon>
        <taxon>Pseudomonadati</taxon>
        <taxon>Pseudomonadota</taxon>
        <taxon>Gammaproteobacteria</taxon>
        <taxon>Pseudomonadales</taxon>
        <taxon>Pseudomonadaceae</taxon>
        <taxon>Pseudomonas</taxon>
    </lineage>
</organism>
<protein>
    <submittedName>
        <fullName evidence="1">Uncharacterized protein</fullName>
    </submittedName>
</protein>
<name>A0A443ZEN4_9PSED</name>
<reference evidence="1 2" key="1">
    <citation type="submission" date="2018-06" db="EMBL/GenBank/DDBJ databases">
        <title>Bacteria isolated from soil of Wuhan.</title>
        <authorList>
            <person name="Wei X."/>
            <person name="Chunhua H."/>
        </authorList>
    </citation>
    <scope>NUCLEOTIDE SEQUENCE [LARGE SCALE GENOMIC DNA]</scope>
    <source>
        <strain evidence="2">xwS2</strain>
    </source>
</reference>
<dbReference type="EMBL" id="QJRG01000050">
    <property type="protein sequence ID" value="RWU17147.1"/>
    <property type="molecule type" value="Genomic_DNA"/>
</dbReference>
<sequence>MTMSPVIYCLVNAEPERYYTTPGMYAVNLSFECFSDNFADEYEAKQAFEKFLELVQGPVNFAVYQVNVNTLDRVSIIQRKFPARPATSRRNDLFSWLKSRVPAGNATPGIDQQQFWTRAEPVANKEVVAVTAAGAGPLLRAVHAWNAPVGHRFGLTYVIEVEPLEPGKAHAVLPFFGNVQAPDQLVFACEDTTCDLLSCAEDPNASLKTEFGSEIPGLRCRTAVLKQGHSQLLGGRLTREGYFRVNRHAIPLQRLLIAFEHRACGLMAVTPSLFSRGRVQDAAQHDEAAYEQLFQLEKSANRTLVPVALIWAAVSGLLAALDNIVIAMMKPVSDLNTEGELLAPLVSAIEDELKKSNPTTGLTRKQILNAIRDALAHSPLIVSPGGHDRRAEVNFDSALRHVYDLSEKSSADTPVDMQLFHSLLAHSVPDSNGNVFAYEIGEELSKAMGSTPPIEFLMRALSNVQATLSEESGAETAVIRLFETAADNASVGSVATLIERQLSITAKEPVAKAWIRYCSLLNGPFNGAEAVRRSASLELLHTVYQGKDLFQFIDGPSPENVATRIQQSKYFERRLTNFDGAELLFDHIAWRLVYYPWPNKYSYSELSLICNHLDRAYKATMSNLRDLAGEGKRFVPDMAPQPLPLQITGDITGALLDEFLDDFNGIALAIHREDQPGFAHANLAELHWSGAILTLTTPPKVPFTLHPFLPTVNDGRGPAFVEYHGAPFADASLASVLTAPTTKTAQDKSVTSPFYAADVVDDLKGQLPLPRLAYGCHYDSFAFAVTNAGALPVDQRLSEQEPWLPGVANEPAPDVIAHADYQRRTAIGELEIAEFHPQTQMPLTKDQQRLNRNLPDVVALTSDYPRVSVVAAAQSLGTVDLYRESDGIGTLALAFGQKNQELALSIADVQITGQVDHLWLRIQNGPAATPSPFDRREDHDDDFICEDLVDDLSNASIRLVFNSKFQTDFYELEVSLVLDGARKRQLGTLRLSDGDLVWLRLVLKAGTDVAAVSFTAPECPTGSRPAPSLLLMASPQYRVWQPEQVMQPACFKVSTPRVGYLDFQRWMANRTLRDQAVGDPELAEQFYTDLAALYSIRSVHSILGNFFDRLPDPAVTEIGFSWCETDRLCGGNASPPCTVSLQLAKPKGLLHSIATRFTRTWADENSRGKAISTLMKDIDEQFSFKLTLNCDEKANLQIINPYPADLKDPDQVVPNPGVIASFPEGKVVQFTIDARVESRLFSFPIQKNVLAALAPIHSGLLQYASSSTDSHHAFPMAALCIETMVDALPVWVASNDRSQSTVTAAHQALIELAYQMIGFKAAANARRYNLVTAQEPPLESDRNAWRIYSHARVISQQWRYSGRPIYRALNPKRVAWGRSEQAQNVPVLETSLRLQDHASSVLDFEDELFFDRSNIDADTLPIKLDPLPASTVLQTVTWDSPSACYWRHRFVLKSRYSGALKSVNRREIEAFLPFNEAKRRLADTWTLRAAMFADLAHIQLTRPQLRALIPLTTTTAGDTPSVLAVLQEPPLAHGGLAERISAELKTGFGYGFESPDFVEIRDARKEIGPDPTLTYSAMPNEVAMGLALTAEGPIGLTFDSPHAAAPLFANSMFSLTPIPLDEKPLQALEEHFLGILMQRHLDPDWLPDLPAAPVNAQNAGTPGRDADRCWWIEMPLDQTADNGLMWNADEKTPFVRLERGQGQPCTITVSKVMLDGVAGLKCHEVTIVKVPQDAASVAFLHQPVAPGQYGLSIFLPRESADITRGRSATWQKVASFVWSPPATPTSSGIANPTEEKQLRRILLPEGASVRATAASASTFLAWARTHRDFANLTLGHAKRSNAERALVSDLTAKCVDQGKRRTLSIHFSPDSAPLHLTSSTEASPVPLRRARHLAYVMTRLRDEPGRPIEEYVHSGLLNSTTSSLPEDANVSGRLNIRVIEFETSALILSGTAIKDMPGEYRRHELDLVATGSNKPGHLKLMFRFVGIAASLPKELTLRLEVLQAGQTPSKETDLTPIPVKPGTGSVRAIEVWLHPNSSTITSIDLNGVANTLVLDQAVSTLLNQSAKGLVGCVGLALSFDATTDAGECWCDVSMLHTLVNADDKGPLNQKDALDLRWLFSRDLPDEMAQALMPDAMASRTEAQARIVSVSPPMAVVIRDK</sequence>
<evidence type="ECO:0000313" key="2">
    <source>
        <dbReference type="Proteomes" id="UP000288983"/>
    </source>
</evidence>
<gene>
    <name evidence="1" type="ORF">DM813_27685</name>
</gene>
<evidence type="ECO:0000313" key="1">
    <source>
        <dbReference type="EMBL" id="RWU17147.1"/>
    </source>
</evidence>
<dbReference type="RefSeq" id="WP_128326567.1">
    <property type="nucleotide sequence ID" value="NZ_QJRG01000050.1"/>
</dbReference>
<accession>A0A443ZEN4</accession>
<proteinExistence type="predicted"/>
<comment type="caution">
    <text evidence="1">The sequence shown here is derived from an EMBL/GenBank/DDBJ whole genome shotgun (WGS) entry which is preliminary data.</text>
</comment>